<accession>A0AAD6CU72</accession>
<organism evidence="2 3">
    <name type="scientific">Penicillium frequentans</name>
    <dbReference type="NCBI Taxonomy" id="3151616"/>
    <lineage>
        <taxon>Eukaryota</taxon>
        <taxon>Fungi</taxon>
        <taxon>Dikarya</taxon>
        <taxon>Ascomycota</taxon>
        <taxon>Pezizomycotina</taxon>
        <taxon>Eurotiomycetes</taxon>
        <taxon>Eurotiomycetidae</taxon>
        <taxon>Eurotiales</taxon>
        <taxon>Aspergillaceae</taxon>
        <taxon>Penicillium</taxon>
    </lineage>
</organism>
<dbReference type="AlphaFoldDB" id="A0AAD6CU72"/>
<name>A0AAD6CU72_9EURO</name>
<feature type="region of interest" description="Disordered" evidence="1">
    <location>
        <begin position="158"/>
        <end position="186"/>
    </location>
</feature>
<feature type="compositionally biased region" description="Low complexity" evidence="1">
    <location>
        <begin position="160"/>
        <end position="186"/>
    </location>
</feature>
<reference evidence="2 3" key="1">
    <citation type="journal article" date="2023" name="IMA Fungus">
        <title>Comparative genomic study of the Penicillium genus elucidates a diverse pangenome and 15 lateral gene transfer events.</title>
        <authorList>
            <person name="Petersen C."/>
            <person name="Sorensen T."/>
            <person name="Nielsen M.R."/>
            <person name="Sondergaard T.E."/>
            <person name="Sorensen J.L."/>
            <person name="Fitzpatrick D.A."/>
            <person name="Frisvad J.C."/>
            <person name="Nielsen K.L."/>
        </authorList>
    </citation>
    <scope>NUCLEOTIDE SEQUENCE [LARGE SCALE GENOMIC DNA]</scope>
    <source>
        <strain evidence="2 3">IBT 35679</strain>
    </source>
</reference>
<evidence type="ECO:0000313" key="2">
    <source>
        <dbReference type="EMBL" id="KAJ5538743.1"/>
    </source>
</evidence>
<dbReference type="Proteomes" id="UP001220324">
    <property type="component" value="Unassembled WGS sequence"/>
</dbReference>
<protein>
    <submittedName>
        <fullName evidence="2">Uncharacterized protein</fullName>
    </submittedName>
</protein>
<gene>
    <name evidence="2" type="ORF">N7494_008222</name>
</gene>
<dbReference type="EMBL" id="JAQIZZ010000006">
    <property type="protein sequence ID" value="KAJ5538743.1"/>
    <property type="molecule type" value="Genomic_DNA"/>
</dbReference>
<sequence length="327" mass="36987">MTDSNARQEWTDEYGNPVQVPLSSNRRRGIYALPVVRQVVWRNGVEEGYTTENRALLGYKQRVGVQAPPGQGCDCCKTGKGPFAFCVVVVVNGVPDSRGACSNCGWNNQGVHCSHRKGPLFSYPELFPSSVNLLLTEINKDRKATATDQPLFIQQEINRQKASQQAMQQKPQLQPQPQHQPMAPAIPYDGRYYTSPLDDAGFIQSHDLSLVQHTLESCNTIAERLKDDKAYLAKHLRDIGEPEVKDGEDTVIDSFAVRLRAPRNPHSGRFYDEKWLTSPWDDAMVCNLFNFPAHRRALLACNVIINRVEDDKRRLRLRLEEIGELND</sequence>
<evidence type="ECO:0000313" key="3">
    <source>
        <dbReference type="Proteomes" id="UP001220324"/>
    </source>
</evidence>
<dbReference type="Pfam" id="PF12511">
    <property type="entry name" value="DUF3716"/>
    <property type="match status" value="1"/>
</dbReference>
<dbReference type="InterPro" id="IPR022190">
    <property type="entry name" value="DUF3716"/>
</dbReference>
<keyword evidence="3" id="KW-1185">Reference proteome</keyword>
<proteinExistence type="predicted"/>
<comment type="caution">
    <text evidence="2">The sequence shown here is derived from an EMBL/GenBank/DDBJ whole genome shotgun (WGS) entry which is preliminary data.</text>
</comment>
<evidence type="ECO:0000256" key="1">
    <source>
        <dbReference type="SAM" id="MobiDB-lite"/>
    </source>
</evidence>